<dbReference type="PANTHER" id="PTHR10458:SF22">
    <property type="entry name" value="PEPTIDE DEFORMYLASE"/>
    <property type="match status" value="1"/>
</dbReference>
<protein>
    <recommendedName>
        <fullName evidence="3">Peptide deformylase</fullName>
    </recommendedName>
</protein>
<evidence type="ECO:0008006" key="3">
    <source>
        <dbReference type="Google" id="ProtNLM"/>
    </source>
</evidence>
<reference evidence="2" key="1">
    <citation type="journal article" date="2014" name="Front. Microbiol.">
        <title>High frequency of phylogenetically diverse reductive dehalogenase-homologous genes in deep subseafloor sedimentary metagenomes.</title>
        <authorList>
            <person name="Kawai M."/>
            <person name="Futagami T."/>
            <person name="Toyoda A."/>
            <person name="Takaki Y."/>
            <person name="Nishi S."/>
            <person name="Hori S."/>
            <person name="Arai W."/>
            <person name="Tsubouchi T."/>
            <person name="Morono Y."/>
            <person name="Uchiyama I."/>
            <person name="Ito T."/>
            <person name="Fujiyama A."/>
            <person name="Inagaki F."/>
            <person name="Takami H."/>
        </authorList>
    </citation>
    <scope>NUCLEOTIDE SEQUENCE</scope>
    <source>
        <strain evidence="2">Expedition CK06-06</strain>
    </source>
</reference>
<accession>X0YAZ3</accession>
<dbReference type="InterPro" id="IPR036821">
    <property type="entry name" value="Peptide_deformylase_sf"/>
</dbReference>
<evidence type="ECO:0000256" key="1">
    <source>
        <dbReference type="ARBA" id="ARBA00010759"/>
    </source>
</evidence>
<comment type="caution">
    <text evidence="2">The sequence shown here is derived from an EMBL/GenBank/DDBJ whole genome shotgun (WGS) entry which is preliminary data.</text>
</comment>
<dbReference type="GO" id="GO:0042586">
    <property type="term" value="F:peptide deformylase activity"/>
    <property type="evidence" value="ECO:0007669"/>
    <property type="project" value="InterPro"/>
</dbReference>
<dbReference type="Pfam" id="PF01327">
    <property type="entry name" value="Pep_deformylase"/>
    <property type="match status" value="1"/>
</dbReference>
<dbReference type="InterPro" id="IPR023635">
    <property type="entry name" value="Peptide_deformylase"/>
</dbReference>
<name>X0YAZ3_9ZZZZ</name>
<dbReference type="EMBL" id="BARS01045552">
    <property type="protein sequence ID" value="GAG34026.1"/>
    <property type="molecule type" value="Genomic_DNA"/>
</dbReference>
<sequence length="82" mass="9311">MELKVYPDRILRARCAPVREVTDEDVARAREMLEFMYQFEGVGLAGPQVGWASRIVTLDAEGERKGERVFVNPRIISTEGEV</sequence>
<dbReference type="Gene3D" id="3.90.45.10">
    <property type="entry name" value="Peptide deformylase"/>
    <property type="match status" value="1"/>
</dbReference>
<dbReference type="PANTHER" id="PTHR10458">
    <property type="entry name" value="PEPTIDE DEFORMYLASE"/>
    <property type="match status" value="1"/>
</dbReference>
<dbReference type="AlphaFoldDB" id="X0YAZ3"/>
<gene>
    <name evidence="2" type="ORF">S01H1_68684</name>
</gene>
<evidence type="ECO:0000313" key="2">
    <source>
        <dbReference type="EMBL" id="GAG34026.1"/>
    </source>
</evidence>
<dbReference type="SUPFAM" id="SSF56420">
    <property type="entry name" value="Peptide deformylase"/>
    <property type="match status" value="1"/>
</dbReference>
<proteinExistence type="inferred from homology"/>
<feature type="non-terminal residue" evidence="2">
    <location>
        <position position="82"/>
    </location>
</feature>
<comment type="similarity">
    <text evidence="1">Belongs to the polypeptide deformylase family.</text>
</comment>
<organism evidence="2">
    <name type="scientific">marine sediment metagenome</name>
    <dbReference type="NCBI Taxonomy" id="412755"/>
    <lineage>
        <taxon>unclassified sequences</taxon>
        <taxon>metagenomes</taxon>
        <taxon>ecological metagenomes</taxon>
    </lineage>
</organism>